<sequence length="114" mass="13596">MAIKLLFYWENSGVSLIPNFPKRFWFYFSNTHQKVSSKSLLGCRVRFFRPQIPKSRFGFGSNCGLLKSRCWRSETWGRRIMKLERNNGDDDNFKIILKFLKILKSFAMLAYKIK</sequence>
<accession>A0A5D2PDU3</accession>
<dbReference type="EMBL" id="CM017617">
    <property type="protein sequence ID" value="TYI14239.1"/>
    <property type="molecule type" value="Genomic_DNA"/>
</dbReference>
<evidence type="ECO:0000313" key="2">
    <source>
        <dbReference type="Proteomes" id="UP000322667"/>
    </source>
</evidence>
<evidence type="ECO:0000313" key="1">
    <source>
        <dbReference type="EMBL" id="TYI14239.1"/>
    </source>
</evidence>
<name>A0A5D2PDU3_GOSTO</name>
<keyword evidence="2" id="KW-1185">Reference proteome</keyword>
<dbReference type="AlphaFoldDB" id="A0A5D2PDU3"/>
<proteinExistence type="predicted"/>
<dbReference type="Proteomes" id="UP000322667">
    <property type="component" value="Chromosome A08"/>
</dbReference>
<reference evidence="1 2" key="1">
    <citation type="submission" date="2019-07" db="EMBL/GenBank/DDBJ databases">
        <title>WGS assembly of Gossypium tomentosum.</title>
        <authorList>
            <person name="Chen Z.J."/>
            <person name="Sreedasyam A."/>
            <person name="Ando A."/>
            <person name="Song Q."/>
            <person name="De L."/>
            <person name="Hulse-Kemp A."/>
            <person name="Ding M."/>
            <person name="Ye W."/>
            <person name="Kirkbride R."/>
            <person name="Jenkins J."/>
            <person name="Plott C."/>
            <person name="Lovell J."/>
            <person name="Lin Y.-M."/>
            <person name="Vaughn R."/>
            <person name="Liu B."/>
            <person name="Li W."/>
            <person name="Simpson S."/>
            <person name="Scheffler B."/>
            <person name="Saski C."/>
            <person name="Grover C."/>
            <person name="Hu G."/>
            <person name="Conover J."/>
            <person name="Carlson J."/>
            <person name="Shu S."/>
            <person name="Boston L."/>
            <person name="Williams M."/>
            <person name="Peterson D."/>
            <person name="Mcgee K."/>
            <person name="Jones D."/>
            <person name="Wendel J."/>
            <person name="Stelly D."/>
            <person name="Grimwood J."/>
            <person name="Schmutz J."/>
        </authorList>
    </citation>
    <scope>NUCLEOTIDE SEQUENCE [LARGE SCALE GENOMIC DNA]</scope>
    <source>
        <strain evidence="1">7179.01</strain>
    </source>
</reference>
<gene>
    <name evidence="1" type="ORF">ES332_A08G110200v1</name>
</gene>
<protein>
    <submittedName>
        <fullName evidence="1">Uncharacterized protein</fullName>
    </submittedName>
</protein>
<organism evidence="1 2">
    <name type="scientific">Gossypium tomentosum</name>
    <name type="common">Hawaiian cotton</name>
    <name type="synonym">Gossypium sandvicense</name>
    <dbReference type="NCBI Taxonomy" id="34277"/>
    <lineage>
        <taxon>Eukaryota</taxon>
        <taxon>Viridiplantae</taxon>
        <taxon>Streptophyta</taxon>
        <taxon>Embryophyta</taxon>
        <taxon>Tracheophyta</taxon>
        <taxon>Spermatophyta</taxon>
        <taxon>Magnoliopsida</taxon>
        <taxon>eudicotyledons</taxon>
        <taxon>Gunneridae</taxon>
        <taxon>Pentapetalae</taxon>
        <taxon>rosids</taxon>
        <taxon>malvids</taxon>
        <taxon>Malvales</taxon>
        <taxon>Malvaceae</taxon>
        <taxon>Malvoideae</taxon>
        <taxon>Gossypium</taxon>
    </lineage>
</organism>